<dbReference type="InterPro" id="IPR052396">
    <property type="entry name" value="Meiotic_Drive_Suppr_Kinase"/>
</dbReference>
<keyword evidence="3" id="KW-1185">Reference proteome</keyword>
<organism evidence="2 3">
    <name type="scientific">Collybia nuda</name>
    <dbReference type="NCBI Taxonomy" id="64659"/>
    <lineage>
        <taxon>Eukaryota</taxon>
        <taxon>Fungi</taxon>
        <taxon>Dikarya</taxon>
        <taxon>Basidiomycota</taxon>
        <taxon>Agaricomycotina</taxon>
        <taxon>Agaricomycetes</taxon>
        <taxon>Agaricomycetidae</taxon>
        <taxon>Agaricales</taxon>
        <taxon>Tricholomatineae</taxon>
        <taxon>Clitocybaceae</taxon>
        <taxon>Collybia</taxon>
    </lineage>
</organism>
<dbReference type="InterPro" id="IPR011009">
    <property type="entry name" value="Kinase-like_dom_sf"/>
</dbReference>
<dbReference type="Gene3D" id="1.10.510.10">
    <property type="entry name" value="Transferase(Phosphotransferase) domain 1"/>
    <property type="match status" value="1"/>
</dbReference>
<dbReference type="SUPFAM" id="SSF56112">
    <property type="entry name" value="Protein kinase-like (PK-like)"/>
    <property type="match status" value="1"/>
</dbReference>
<protein>
    <submittedName>
        <fullName evidence="2">Kinase-like domain-containing protein</fullName>
    </submittedName>
</protein>
<dbReference type="GO" id="GO:0004672">
    <property type="term" value="F:protein kinase activity"/>
    <property type="evidence" value="ECO:0007669"/>
    <property type="project" value="InterPro"/>
</dbReference>
<dbReference type="Gene3D" id="3.30.200.20">
    <property type="entry name" value="Phosphorylase Kinase, domain 1"/>
    <property type="match status" value="1"/>
</dbReference>
<dbReference type="GO" id="GO:0005524">
    <property type="term" value="F:ATP binding"/>
    <property type="evidence" value="ECO:0007669"/>
    <property type="project" value="InterPro"/>
</dbReference>
<dbReference type="AlphaFoldDB" id="A0A9P5Y2D8"/>
<feature type="domain" description="Protein kinase" evidence="1">
    <location>
        <begin position="197"/>
        <end position="365"/>
    </location>
</feature>
<proteinExistence type="predicted"/>
<dbReference type="Proteomes" id="UP000807353">
    <property type="component" value="Unassembled WGS sequence"/>
</dbReference>
<sequence length="365" mass="41682">MMEQLSLTIYHISKKKQSQRDSFRGCAKTRMVESSHNDNTVVIFRCGKFETIAVRHRGNQTLYISDLIDVAHCKNPEYGKLHIVLYISIMHDILDRTQQRPKENDVVQGKKRRHVEKIPGPKIKRPRTRALVAKLEADEIEHEKACNYLTSDKTCCDLLLLRMSYGVYNSPCPSFFLRSGRPQRDSSVFEPHEYISVTLNSEIAAGATGVVHEATLKFLSDKGKVHMMPVVVKFSMKRDQQKRLRHEYAIYQHLASSYVKGVPRVIGLFEDQNSDMIALVMTHTGTSLSSLYPGEIQLVVQDPQRSAFLHVMSNIHTVGIRHHDIRPENLTIDDQGRVFIIDFDMAEISPTEGAKSRELSHLTEL</sequence>
<dbReference type="Pfam" id="PF00069">
    <property type="entry name" value="Pkinase"/>
    <property type="match status" value="1"/>
</dbReference>
<dbReference type="PROSITE" id="PS50011">
    <property type="entry name" value="PROTEIN_KINASE_DOM"/>
    <property type="match status" value="1"/>
</dbReference>
<dbReference type="PANTHER" id="PTHR37171:SF1">
    <property type="entry name" value="SERINE_THREONINE-PROTEIN KINASE YRZF-RELATED"/>
    <property type="match status" value="1"/>
</dbReference>
<dbReference type="PANTHER" id="PTHR37171">
    <property type="entry name" value="SERINE/THREONINE-PROTEIN KINASE YRZF-RELATED"/>
    <property type="match status" value="1"/>
</dbReference>
<dbReference type="InterPro" id="IPR000719">
    <property type="entry name" value="Prot_kinase_dom"/>
</dbReference>
<dbReference type="EMBL" id="MU150289">
    <property type="protein sequence ID" value="KAF9461070.1"/>
    <property type="molecule type" value="Genomic_DNA"/>
</dbReference>
<dbReference type="OrthoDB" id="2523927at2759"/>
<evidence type="ECO:0000259" key="1">
    <source>
        <dbReference type="PROSITE" id="PS50011"/>
    </source>
</evidence>
<evidence type="ECO:0000313" key="3">
    <source>
        <dbReference type="Proteomes" id="UP000807353"/>
    </source>
</evidence>
<evidence type="ECO:0000313" key="2">
    <source>
        <dbReference type="EMBL" id="KAF9461070.1"/>
    </source>
</evidence>
<accession>A0A9P5Y2D8</accession>
<keyword evidence="2" id="KW-0808">Transferase</keyword>
<gene>
    <name evidence="2" type="ORF">BDZ94DRAFT_856621</name>
</gene>
<comment type="caution">
    <text evidence="2">The sequence shown here is derived from an EMBL/GenBank/DDBJ whole genome shotgun (WGS) entry which is preliminary data.</text>
</comment>
<keyword evidence="2" id="KW-0418">Kinase</keyword>
<reference evidence="2" key="1">
    <citation type="submission" date="2020-11" db="EMBL/GenBank/DDBJ databases">
        <authorList>
            <consortium name="DOE Joint Genome Institute"/>
            <person name="Ahrendt S."/>
            <person name="Riley R."/>
            <person name="Andreopoulos W."/>
            <person name="Labutti K."/>
            <person name="Pangilinan J."/>
            <person name="Ruiz-Duenas F.J."/>
            <person name="Barrasa J.M."/>
            <person name="Sanchez-Garcia M."/>
            <person name="Camarero S."/>
            <person name="Miyauchi S."/>
            <person name="Serrano A."/>
            <person name="Linde D."/>
            <person name="Babiker R."/>
            <person name="Drula E."/>
            <person name="Ayuso-Fernandez I."/>
            <person name="Pacheco R."/>
            <person name="Padilla G."/>
            <person name="Ferreira P."/>
            <person name="Barriuso J."/>
            <person name="Kellner H."/>
            <person name="Castanera R."/>
            <person name="Alfaro M."/>
            <person name="Ramirez L."/>
            <person name="Pisabarro A.G."/>
            <person name="Kuo A."/>
            <person name="Tritt A."/>
            <person name="Lipzen A."/>
            <person name="He G."/>
            <person name="Yan M."/>
            <person name="Ng V."/>
            <person name="Cullen D."/>
            <person name="Martin F."/>
            <person name="Rosso M.-N."/>
            <person name="Henrissat B."/>
            <person name="Hibbett D."/>
            <person name="Martinez A.T."/>
            <person name="Grigoriev I.V."/>
        </authorList>
    </citation>
    <scope>NUCLEOTIDE SEQUENCE</scope>
    <source>
        <strain evidence="2">CBS 247.69</strain>
    </source>
</reference>
<name>A0A9P5Y2D8_9AGAR</name>